<feature type="transmembrane region" description="Helical" evidence="1">
    <location>
        <begin position="137"/>
        <end position="160"/>
    </location>
</feature>
<dbReference type="EMBL" id="NJHN03000018">
    <property type="protein sequence ID" value="KAH9425490.1"/>
    <property type="molecule type" value="Genomic_DNA"/>
</dbReference>
<keyword evidence="1" id="KW-1133">Transmembrane helix</keyword>
<reference evidence="2 3" key="2">
    <citation type="journal article" date="2022" name="Mol. Biol. Evol.">
        <title>Comparative Genomics Reveals Insights into the Divergent Evolution of Astigmatic Mites and Household Pest Adaptations.</title>
        <authorList>
            <person name="Xiong Q."/>
            <person name="Wan A.T."/>
            <person name="Liu X."/>
            <person name="Fung C.S."/>
            <person name="Xiao X."/>
            <person name="Malainual N."/>
            <person name="Hou J."/>
            <person name="Wang L."/>
            <person name="Wang M."/>
            <person name="Yang K.Y."/>
            <person name="Cui Y."/>
            <person name="Leung E.L."/>
            <person name="Nong W."/>
            <person name="Shin S.K."/>
            <person name="Au S.W."/>
            <person name="Jeong K.Y."/>
            <person name="Chew F.T."/>
            <person name="Hui J.H."/>
            <person name="Leung T.F."/>
            <person name="Tungtrongchitr A."/>
            <person name="Zhong N."/>
            <person name="Liu Z."/>
            <person name="Tsui S.K."/>
        </authorList>
    </citation>
    <scope>NUCLEOTIDE SEQUENCE [LARGE SCALE GENOMIC DNA]</scope>
    <source>
        <strain evidence="2">Derp</strain>
    </source>
</reference>
<dbReference type="Proteomes" id="UP000887458">
    <property type="component" value="Unassembled WGS sequence"/>
</dbReference>
<keyword evidence="1" id="KW-0472">Membrane</keyword>
<comment type="caution">
    <text evidence="2">The sequence shown here is derived from an EMBL/GenBank/DDBJ whole genome shotgun (WGS) entry which is preliminary data.</text>
</comment>
<organism evidence="2 3">
    <name type="scientific">Dermatophagoides pteronyssinus</name>
    <name type="common">European house dust mite</name>
    <dbReference type="NCBI Taxonomy" id="6956"/>
    <lineage>
        <taxon>Eukaryota</taxon>
        <taxon>Metazoa</taxon>
        <taxon>Ecdysozoa</taxon>
        <taxon>Arthropoda</taxon>
        <taxon>Chelicerata</taxon>
        <taxon>Arachnida</taxon>
        <taxon>Acari</taxon>
        <taxon>Acariformes</taxon>
        <taxon>Sarcoptiformes</taxon>
        <taxon>Astigmata</taxon>
        <taxon>Psoroptidia</taxon>
        <taxon>Analgoidea</taxon>
        <taxon>Pyroglyphidae</taxon>
        <taxon>Dermatophagoidinae</taxon>
        <taxon>Dermatophagoides</taxon>
    </lineage>
</organism>
<evidence type="ECO:0000313" key="3">
    <source>
        <dbReference type="Proteomes" id="UP000887458"/>
    </source>
</evidence>
<accession>A0ABQ8JST0</accession>
<sequence length="220" mass="23482">MIDNEWLLIGRYGVAIDLSLSGALVLLSSSLSDTCAFSFDVDVAAAATDCFCSLANLLRSRFCICLIVGSIEELDDNAKQGICSDDNDEDTGDILCHCPLPDTFVVASCMIDIDGKVVSRIFSIVAAVIGSTDDSSVLIAFVDDVAIVFVAVAVVVVVVFEGKDNEDDGDMVVVVFEFVGVKIEDDDDDDDEFVIDLLILLFEFKFDNNCDDSGGGIGGE</sequence>
<gene>
    <name evidence="2" type="ORF">DERP_006098</name>
</gene>
<keyword evidence="1" id="KW-0812">Transmembrane</keyword>
<keyword evidence="3" id="KW-1185">Reference proteome</keyword>
<reference evidence="2 3" key="1">
    <citation type="journal article" date="2018" name="J. Allergy Clin. Immunol.">
        <title>High-quality assembly of Dermatophagoides pteronyssinus genome and transcriptome reveals a wide range of novel allergens.</title>
        <authorList>
            <person name="Liu X.Y."/>
            <person name="Yang K.Y."/>
            <person name="Wang M.Q."/>
            <person name="Kwok J.S."/>
            <person name="Zeng X."/>
            <person name="Yang Z."/>
            <person name="Xiao X.J."/>
            <person name="Lau C.P."/>
            <person name="Li Y."/>
            <person name="Huang Z.M."/>
            <person name="Ba J.G."/>
            <person name="Yim A.K."/>
            <person name="Ouyang C.Y."/>
            <person name="Ngai S.M."/>
            <person name="Chan T.F."/>
            <person name="Leung E.L."/>
            <person name="Liu L."/>
            <person name="Liu Z.G."/>
            <person name="Tsui S.K."/>
        </authorList>
    </citation>
    <scope>NUCLEOTIDE SEQUENCE [LARGE SCALE GENOMIC DNA]</scope>
    <source>
        <strain evidence="2">Derp</strain>
    </source>
</reference>
<proteinExistence type="predicted"/>
<name>A0ABQ8JST0_DERPT</name>
<evidence type="ECO:0000313" key="2">
    <source>
        <dbReference type="EMBL" id="KAH9425490.1"/>
    </source>
</evidence>
<protein>
    <submittedName>
        <fullName evidence="2">Uncharacterized protein</fullName>
    </submittedName>
</protein>
<evidence type="ECO:0000256" key="1">
    <source>
        <dbReference type="SAM" id="Phobius"/>
    </source>
</evidence>